<proteinExistence type="predicted"/>
<dbReference type="Pfam" id="PF01494">
    <property type="entry name" value="FAD_binding_3"/>
    <property type="match status" value="1"/>
</dbReference>
<dbReference type="GO" id="GO:0071949">
    <property type="term" value="F:FAD binding"/>
    <property type="evidence" value="ECO:0007669"/>
    <property type="project" value="InterPro"/>
</dbReference>
<evidence type="ECO:0000313" key="4">
    <source>
        <dbReference type="EMBL" id="ACO69719.1"/>
    </source>
</evidence>
<evidence type="ECO:0000313" key="5">
    <source>
        <dbReference type="Proteomes" id="UP000002009"/>
    </source>
</evidence>
<name>C1FIG6_MICCC</name>
<dbReference type="KEGG" id="mis:MICPUN_61869"/>
<dbReference type="eggNOG" id="ENOG502SKV8">
    <property type="taxonomic scope" value="Eukaryota"/>
</dbReference>
<accession>C1FIG6</accession>
<evidence type="ECO:0000256" key="2">
    <source>
        <dbReference type="ARBA" id="ARBA00023033"/>
    </source>
</evidence>
<protein>
    <recommendedName>
        <fullName evidence="3">FAD-binding domain-containing protein</fullName>
    </recommendedName>
</protein>
<reference evidence="4 5" key="1">
    <citation type="journal article" date="2009" name="Science">
        <title>Green evolution and dynamic adaptations revealed by genomes of the marine picoeukaryotes Micromonas.</title>
        <authorList>
            <person name="Worden A.Z."/>
            <person name="Lee J.H."/>
            <person name="Mock T."/>
            <person name="Rouze P."/>
            <person name="Simmons M.P."/>
            <person name="Aerts A.L."/>
            <person name="Allen A.E."/>
            <person name="Cuvelier M.L."/>
            <person name="Derelle E."/>
            <person name="Everett M.V."/>
            <person name="Foulon E."/>
            <person name="Grimwood J."/>
            <person name="Gundlach H."/>
            <person name="Henrissat B."/>
            <person name="Napoli C."/>
            <person name="McDonald S.M."/>
            <person name="Parker M.S."/>
            <person name="Rombauts S."/>
            <person name="Salamov A."/>
            <person name="Von Dassow P."/>
            <person name="Badger J.H."/>
            <person name="Coutinho P.M."/>
            <person name="Demir E."/>
            <person name="Dubchak I."/>
            <person name="Gentemann C."/>
            <person name="Eikrem W."/>
            <person name="Gready J.E."/>
            <person name="John U."/>
            <person name="Lanier W."/>
            <person name="Lindquist E.A."/>
            <person name="Lucas S."/>
            <person name="Mayer K.F."/>
            <person name="Moreau H."/>
            <person name="Not F."/>
            <person name="Otillar R."/>
            <person name="Panaud O."/>
            <person name="Pangilinan J."/>
            <person name="Paulsen I."/>
            <person name="Piegu B."/>
            <person name="Poliakov A."/>
            <person name="Robbens S."/>
            <person name="Schmutz J."/>
            <person name="Toulza E."/>
            <person name="Wyss T."/>
            <person name="Zelensky A."/>
            <person name="Zhou K."/>
            <person name="Armbrust E.V."/>
            <person name="Bhattacharya D."/>
            <person name="Goodenough U.W."/>
            <person name="Van de Peer Y."/>
            <person name="Grigoriev I.V."/>
        </authorList>
    </citation>
    <scope>NUCLEOTIDE SEQUENCE [LARGE SCALE GENOMIC DNA]</scope>
    <source>
        <strain evidence="5">RCC299 / NOUM17</strain>
    </source>
</reference>
<dbReference type="Proteomes" id="UP000002009">
    <property type="component" value="Chromosome 10"/>
</dbReference>
<dbReference type="InterPro" id="IPR050493">
    <property type="entry name" value="FAD-dep_Monooxygenase_BioMet"/>
</dbReference>
<dbReference type="PANTHER" id="PTHR13789">
    <property type="entry name" value="MONOOXYGENASE"/>
    <property type="match status" value="1"/>
</dbReference>
<dbReference type="GO" id="GO:0004497">
    <property type="term" value="F:monooxygenase activity"/>
    <property type="evidence" value="ECO:0007669"/>
    <property type="project" value="UniProtKB-KW"/>
</dbReference>
<dbReference type="InterPro" id="IPR002938">
    <property type="entry name" value="FAD-bd"/>
</dbReference>
<dbReference type="OMA" id="GEAHQWF"/>
<keyword evidence="2" id="KW-0503">Monooxygenase</keyword>
<dbReference type="OrthoDB" id="531840at2759"/>
<dbReference type="InParanoid" id="C1FIG6"/>
<evidence type="ECO:0000256" key="1">
    <source>
        <dbReference type="ARBA" id="ARBA00023002"/>
    </source>
</evidence>
<keyword evidence="5" id="KW-1185">Reference proteome</keyword>
<dbReference type="PANTHER" id="PTHR13789:SF309">
    <property type="entry name" value="PUTATIVE (AFU_ORTHOLOGUE AFUA_6G14510)-RELATED"/>
    <property type="match status" value="1"/>
</dbReference>
<dbReference type="PRINTS" id="PR00420">
    <property type="entry name" value="RNGMNOXGNASE"/>
</dbReference>
<dbReference type="RefSeq" id="XP_002508461.1">
    <property type="nucleotide sequence ID" value="XM_002508415.1"/>
</dbReference>
<dbReference type="STRING" id="296587.C1FIG6"/>
<sequence length="541" mass="57225">MTTSRATTQPALATTASRLERFRTRSLGAFPAGEQGRMMGCRDVDAGLSRRRARVLATASIKPLDPKYDRPPDLKIAVVGAGPCGLATALALRHHGFGDVTVFDRFPEIRPALGAAFNLNGGAAVLDKLGLLPEFRAMNNPMRLVRSRRVDANGGPLDRLEIMTVDVPKIIADDPVARDALVSATDGEPLCGTVMRADLLRALADALPPESLMLGREVTGCVTRPANNGPGDTAGSAGRSVAALTFRDYPDGKETTEFFDLVVGADGIRGVVRESTFGASPPKYGGIRIIFGCTAEGDSEAVNARPQSEHGEAHQWFGDGCYALVYTAGGERNKQHNVAVCIADETETDENAEWRVNGGRSSSSKGKSDPAAARAACMEALERYSMPPEVVAVAERCERFFDVGVHYHDPMATWSDPRGCVTLAGDSAHAMPPFLGQGANQSLQDAWTLGEKLGKVRLAGRGAAVDAVAGVDYYGTVAQALAEYEETRKGPTSAIMLSSRVIGFVETGRGPVGWVRDVAFGVLGAAGIAGKIFLKNAVPVL</sequence>
<dbReference type="AlphaFoldDB" id="C1FIG6"/>
<evidence type="ECO:0000259" key="3">
    <source>
        <dbReference type="Pfam" id="PF01494"/>
    </source>
</evidence>
<gene>
    <name evidence="4" type="ORF">MICPUN_61869</name>
</gene>
<dbReference type="SUPFAM" id="SSF51905">
    <property type="entry name" value="FAD/NAD(P)-binding domain"/>
    <property type="match status" value="1"/>
</dbReference>
<organism evidence="4 5">
    <name type="scientific">Micromonas commoda (strain RCC299 / NOUM17 / CCMP2709)</name>
    <name type="common">Picoplanktonic green alga</name>
    <dbReference type="NCBI Taxonomy" id="296587"/>
    <lineage>
        <taxon>Eukaryota</taxon>
        <taxon>Viridiplantae</taxon>
        <taxon>Chlorophyta</taxon>
        <taxon>Mamiellophyceae</taxon>
        <taxon>Mamiellales</taxon>
        <taxon>Mamiellaceae</taxon>
        <taxon>Micromonas</taxon>
    </lineage>
</organism>
<dbReference type="GeneID" id="8247010"/>
<dbReference type="Gene3D" id="3.50.50.60">
    <property type="entry name" value="FAD/NAD(P)-binding domain"/>
    <property type="match status" value="1"/>
</dbReference>
<dbReference type="EMBL" id="CP001576">
    <property type="protein sequence ID" value="ACO69719.1"/>
    <property type="molecule type" value="Genomic_DNA"/>
</dbReference>
<feature type="domain" description="FAD-binding" evidence="3">
    <location>
        <begin position="74"/>
        <end position="456"/>
    </location>
</feature>
<dbReference type="InterPro" id="IPR036188">
    <property type="entry name" value="FAD/NAD-bd_sf"/>
</dbReference>
<keyword evidence="1" id="KW-0560">Oxidoreductase</keyword>